<sequence length="423" mass="44168">MKNKFYTIFALAIGSLAFGQVGINTQNPQGIFNIDGAKNNVTTGTPTAAQLQDDFIVTASGSTGIGATPDASAILELNVSQLASGSKKGFLGPRVALTAYNDAATIPSPATGLLVYNLGTAALTFQGYVYWDGTQWRPLDGRSLQPGTIGSLNCTSASLFPISYTAGTPYQGTMSVPYTGGNGGIYAAQTIGPVNGLTATLPAGNFAQGSGTLNYTISGTPTVSSPNTTTFPLSIGGQSCSATVGLGKVLAPGEYQFFTFTLPATYVGLLSTYIGGTYDAILGQKVRLDLDFTSSSNSAGPVSYNPRLVNVSSSNIKVWYAALSSVTQQRRSNVLLAPGGYLETDNGIYLGYGDNMNSTSTAITATSGDRTGSDNSQEIETVDLVIDGIWYRITVFVTVDNLNDAVVANNIRRVFMTAQRMSN</sequence>
<evidence type="ECO:0000313" key="3">
    <source>
        <dbReference type="Proteomes" id="UP000544054"/>
    </source>
</evidence>
<keyword evidence="3" id="KW-1185">Reference proteome</keyword>
<comment type="caution">
    <text evidence="2">The sequence shown here is derived from an EMBL/GenBank/DDBJ whole genome shotgun (WGS) entry which is preliminary data.</text>
</comment>
<evidence type="ECO:0000313" key="2">
    <source>
        <dbReference type="EMBL" id="NML69147.1"/>
    </source>
</evidence>
<keyword evidence="1" id="KW-0732">Signal</keyword>
<dbReference type="RefSeq" id="WP_169233715.1">
    <property type="nucleotide sequence ID" value="NZ_JABBGI010000005.1"/>
</dbReference>
<dbReference type="AlphaFoldDB" id="A0A7Y0FQF4"/>
<proteinExistence type="predicted"/>
<evidence type="ECO:0000256" key="1">
    <source>
        <dbReference type="SAM" id="SignalP"/>
    </source>
</evidence>
<protein>
    <submittedName>
        <fullName evidence="2">Uncharacterized protein</fullName>
    </submittedName>
</protein>
<feature type="chain" id="PRO_5031449601" evidence="1">
    <location>
        <begin position="20"/>
        <end position="423"/>
    </location>
</feature>
<dbReference type="Proteomes" id="UP000544054">
    <property type="component" value="Unassembled WGS sequence"/>
</dbReference>
<organism evidence="2 3">
    <name type="scientific">Chryseobacterium antibioticum</name>
    <dbReference type="NCBI Taxonomy" id="2728847"/>
    <lineage>
        <taxon>Bacteria</taxon>
        <taxon>Pseudomonadati</taxon>
        <taxon>Bacteroidota</taxon>
        <taxon>Flavobacteriia</taxon>
        <taxon>Flavobacteriales</taxon>
        <taxon>Weeksellaceae</taxon>
        <taxon>Chryseobacterium group</taxon>
        <taxon>Chryseobacterium</taxon>
    </lineage>
</organism>
<gene>
    <name evidence="2" type="ORF">HHL23_04995</name>
</gene>
<dbReference type="EMBL" id="JABBGI010000005">
    <property type="protein sequence ID" value="NML69147.1"/>
    <property type="molecule type" value="Genomic_DNA"/>
</dbReference>
<accession>A0A7Y0FQF4</accession>
<reference evidence="2 3" key="1">
    <citation type="submission" date="2020-04" db="EMBL/GenBank/DDBJ databases">
        <title>Chryseobacterium sp. RP-3-3 sp. nov., isolated from Jeju soil.</title>
        <authorList>
            <person name="Dahal R.H."/>
        </authorList>
    </citation>
    <scope>NUCLEOTIDE SEQUENCE [LARGE SCALE GENOMIC DNA]</scope>
    <source>
        <strain evidence="2 3">RP-3-3</strain>
    </source>
</reference>
<feature type="signal peptide" evidence="1">
    <location>
        <begin position="1"/>
        <end position="19"/>
    </location>
</feature>
<name>A0A7Y0FQF4_9FLAO</name>